<dbReference type="RefSeq" id="XP_070059253.1">
    <property type="nucleotide sequence ID" value="XM_070203152.1"/>
</dbReference>
<dbReference type="GeneID" id="96955764"/>
<sequence length="90" mass="10421">MAEFLDTHADSMKEDIIFQQLGNNLLKLARQKAATNGAEFSNTEPTADSIKDDLIIWRRNRTEAQDGNQVYVADRALWMKFLELTDKIRY</sequence>
<dbReference type="EMBL" id="CP144525">
    <property type="protein sequence ID" value="WWC71626.1"/>
    <property type="molecule type" value="Genomic_DNA"/>
</dbReference>
<protein>
    <submittedName>
        <fullName evidence="1">Uncharacterized protein</fullName>
    </submittedName>
</protein>
<organism evidence="1 2">
    <name type="scientific">Kwoniella pini CBS 10737</name>
    <dbReference type="NCBI Taxonomy" id="1296096"/>
    <lineage>
        <taxon>Eukaryota</taxon>
        <taxon>Fungi</taxon>
        <taxon>Dikarya</taxon>
        <taxon>Basidiomycota</taxon>
        <taxon>Agaricomycotina</taxon>
        <taxon>Tremellomycetes</taxon>
        <taxon>Tremellales</taxon>
        <taxon>Cryptococcaceae</taxon>
        <taxon>Kwoniella</taxon>
    </lineage>
</organism>
<reference evidence="1" key="2">
    <citation type="submission" date="2024-02" db="EMBL/GenBank/DDBJ databases">
        <title>Comparative genomics of Cryptococcus and Kwoniella reveals pathogenesis evolution and contrasting modes of karyotype evolution via chromosome fusion or intercentromeric recombination.</title>
        <authorList>
            <person name="Coelho M.A."/>
            <person name="David-Palma M."/>
            <person name="Shea T."/>
            <person name="Bowers K."/>
            <person name="McGinley-Smith S."/>
            <person name="Mohammad A.W."/>
            <person name="Gnirke A."/>
            <person name="Yurkov A.M."/>
            <person name="Nowrousian M."/>
            <person name="Sun S."/>
            <person name="Cuomo C.A."/>
            <person name="Heitman J."/>
        </authorList>
    </citation>
    <scope>NUCLEOTIDE SEQUENCE</scope>
    <source>
        <strain evidence="1">CBS 10737</strain>
    </source>
</reference>
<reference evidence="1" key="1">
    <citation type="submission" date="2013-07" db="EMBL/GenBank/DDBJ databases">
        <authorList>
            <consortium name="The Broad Institute Genome Sequencing Platform"/>
            <person name="Cuomo C."/>
            <person name="Litvintseva A."/>
            <person name="Chen Y."/>
            <person name="Heitman J."/>
            <person name="Sun S."/>
            <person name="Springer D."/>
            <person name="Dromer F."/>
            <person name="Young S.K."/>
            <person name="Zeng Q."/>
            <person name="Gargeya S."/>
            <person name="Fitzgerald M."/>
            <person name="Abouelleil A."/>
            <person name="Alvarado L."/>
            <person name="Berlin A.M."/>
            <person name="Chapman S.B."/>
            <person name="Dewar J."/>
            <person name="Goldberg J."/>
            <person name="Griggs A."/>
            <person name="Gujja S."/>
            <person name="Hansen M."/>
            <person name="Howarth C."/>
            <person name="Imamovic A."/>
            <person name="Larimer J."/>
            <person name="McCowan C."/>
            <person name="Murphy C."/>
            <person name="Pearson M."/>
            <person name="Priest M."/>
            <person name="Roberts A."/>
            <person name="Saif S."/>
            <person name="Shea T."/>
            <person name="Sykes S."/>
            <person name="Wortman J."/>
            <person name="Nusbaum C."/>
            <person name="Birren B."/>
        </authorList>
    </citation>
    <scope>NUCLEOTIDE SEQUENCE</scope>
    <source>
        <strain evidence="1">CBS 10737</strain>
    </source>
</reference>
<dbReference type="AlphaFoldDB" id="A0AAJ8MPZ7"/>
<dbReference type="KEGG" id="kpin:96955764"/>
<accession>A0AAJ8MPZ7</accession>
<dbReference type="Proteomes" id="UP000094020">
    <property type="component" value="Chromosome 7"/>
</dbReference>
<proteinExistence type="predicted"/>
<keyword evidence="2" id="KW-1185">Reference proteome</keyword>
<evidence type="ECO:0000313" key="2">
    <source>
        <dbReference type="Proteomes" id="UP000094020"/>
    </source>
</evidence>
<gene>
    <name evidence="1" type="ORF">I206_105584</name>
</gene>
<evidence type="ECO:0000313" key="1">
    <source>
        <dbReference type="EMBL" id="WWC71626.1"/>
    </source>
</evidence>
<name>A0AAJ8MPZ7_9TREE</name>